<comment type="caution">
    <text evidence="1">The sequence shown here is derived from an EMBL/GenBank/DDBJ whole genome shotgun (WGS) entry which is preliminary data.</text>
</comment>
<keyword evidence="2" id="KW-1185">Reference proteome</keyword>
<dbReference type="Proteomes" id="UP000537161">
    <property type="component" value="Unassembled WGS sequence"/>
</dbReference>
<accession>A0A7W9EPJ0</accession>
<name>A0A7W9EPJ0_9SPHN</name>
<dbReference type="AlphaFoldDB" id="A0A7W9EPJ0"/>
<sequence>MAITVLLALVGAFVASLTFAPAMVALPLRGRPNEPDSATDLL</sequence>
<organism evidence="1 2">
    <name type="scientific">Sphingopyxis panaciterrulae</name>
    <dbReference type="NCBI Taxonomy" id="462372"/>
    <lineage>
        <taxon>Bacteria</taxon>
        <taxon>Pseudomonadati</taxon>
        <taxon>Pseudomonadota</taxon>
        <taxon>Alphaproteobacteria</taxon>
        <taxon>Sphingomonadales</taxon>
        <taxon>Sphingomonadaceae</taxon>
        <taxon>Sphingopyxis</taxon>
    </lineage>
</organism>
<gene>
    <name evidence="1" type="ORF">FHR21_000930</name>
</gene>
<reference evidence="1 2" key="1">
    <citation type="submission" date="2020-08" db="EMBL/GenBank/DDBJ databases">
        <title>Genomic Encyclopedia of Type Strains, Phase IV (KMG-IV): sequencing the most valuable type-strain genomes for metagenomic binning, comparative biology and taxonomic classification.</title>
        <authorList>
            <person name="Goeker M."/>
        </authorList>
    </citation>
    <scope>NUCLEOTIDE SEQUENCE [LARGE SCALE GENOMIC DNA]</scope>
    <source>
        <strain evidence="1 2">DSM 27163</strain>
    </source>
</reference>
<proteinExistence type="predicted"/>
<evidence type="ECO:0000313" key="2">
    <source>
        <dbReference type="Proteomes" id="UP000537161"/>
    </source>
</evidence>
<dbReference type="EMBL" id="JACIJH010000002">
    <property type="protein sequence ID" value="MBB5705597.1"/>
    <property type="molecule type" value="Genomic_DNA"/>
</dbReference>
<evidence type="ECO:0000313" key="1">
    <source>
        <dbReference type="EMBL" id="MBB5705597.1"/>
    </source>
</evidence>
<protein>
    <submittedName>
        <fullName evidence="1">Cu/Ag efflux pump CusA</fullName>
    </submittedName>
</protein>